<evidence type="ECO:0000256" key="1">
    <source>
        <dbReference type="SAM" id="Coils"/>
    </source>
</evidence>
<dbReference type="Proteomes" id="UP000308014">
    <property type="component" value="Unassembled WGS sequence"/>
</dbReference>
<dbReference type="EMBL" id="QZAJ01000151">
    <property type="protein sequence ID" value="THW15832.1"/>
    <property type="molecule type" value="Genomic_DNA"/>
</dbReference>
<comment type="caution">
    <text evidence="2">The sequence shown here is derived from an EMBL/GenBank/DDBJ whole genome shotgun (WGS) entry which is preliminary data.</text>
</comment>
<proteinExistence type="predicted"/>
<dbReference type="AlphaFoldDB" id="A0A4S8VUE9"/>
<feature type="coiled-coil region" evidence="1">
    <location>
        <begin position="239"/>
        <end position="294"/>
    </location>
</feature>
<organism evidence="2 3">
    <name type="scientific">Aureobasidium pullulans</name>
    <name type="common">Black yeast</name>
    <name type="synonym">Pullularia pullulans</name>
    <dbReference type="NCBI Taxonomy" id="5580"/>
    <lineage>
        <taxon>Eukaryota</taxon>
        <taxon>Fungi</taxon>
        <taxon>Dikarya</taxon>
        <taxon>Ascomycota</taxon>
        <taxon>Pezizomycotina</taxon>
        <taxon>Dothideomycetes</taxon>
        <taxon>Dothideomycetidae</taxon>
        <taxon>Dothideales</taxon>
        <taxon>Saccotheciaceae</taxon>
        <taxon>Aureobasidium</taxon>
    </lineage>
</organism>
<protein>
    <submittedName>
        <fullName evidence="2">Uncharacterized protein</fullName>
    </submittedName>
</protein>
<evidence type="ECO:0000313" key="3">
    <source>
        <dbReference type="Proteomes" id="UP000308014"/>
    </source>
</evidence>
<keyword evidence="1" id="KW-0175">Coiled coil</keyword>
<name>A0A4S8VUE9_AURPU</name>
<evidence type="ECO:0000313" key="2">
    <source>
        <dbReference type="EMBL" id="THW15832.1"/>
    </source>
</evidence>
<gene>
    <name evidence="2" type="ORF">D6D24_04739</name>
</gene>
<accession>A0A4S8VUE9</accession>
<sequence>MGLLVEDWYIGVRHGLCFRRFSQVVLLFPRTRLLQHSQSLDFPAAYQFHTTISDSLLPFKYPVVADTGNPFPIAPVSSKFAALLVVQARPPTPDAPILRPSHRIANTSGDIWSKSWLLASLDAFQSHDLSSHIITYRFRLFVSTNRQHSRSSSSCRTSEIHFPPFITIPIKLRLNEDAIEKILKSEGAEKEMSKKIFEDVSKKREQKDKNHGIRERSCISTFDASRHLASTGEELLEYKMLVREELHSSSRELEELEANFTALMDGVVTLEMDLREAEKKLEKARQKLGKMEEKLNKGWAMQAH</sequence>
<reference evidence="2 3" key="1">
    <citation type="submission" date="2018-10" db="EMBL/GenBank/DDBJ databases">
        <title>Fifty Aureobasidium pullulans genomes reveal a recombining polyextremotolerant generalist.</title>
        <authorList>
            <person name="Gostincar C."/>
            <person name="Turk M."/>
            <person name="Zajc J."/>
            <person name="Gunde-Cimerman N."/>
        </authorList>
    </citation>
    <scope>NUCLEOTIDE SEQUENCE [LARGE SCALE GENOMIC DNA]</scope>
    <source>
        <strain evidence="2 3">EXF-11318</strain>
    </source>
</reference>